<name>L1JBT4_GUITC</name>
<keyword evidence="2" id="KW-0732">Signal</keyword>
<dbReference type="STRING" id="905079.L1JBT4"/>
<dbReference type="eggNOG" id="ENOG502QVYK">
    <property type="taxonomic scope" value="Eukaryota"/>
</dbReference>
<reference evidence="5" key="2">
    <citation type="submission" date="2012-11" db="EMBL/GenBank/DDBJ databases">
        <authorList>
            <person name="Kuo A."/>
            <person name="Curtis B.A."/>
            <person name="Tanifuji G."/>
            <person name="Burki F."/>
            <person name="Gruber A."/>
            <person name="Irimia M."/>
            <person name="Maruyama S."/>
            <person name="Arias M.C."/>
            <person name="Ball S.G."/>
            <person name="Gile G.H."/>
            <person name="Hirakawa Y."/>
            <person name="Hopkins J.F."/>
            <person name="Rensing S.A."/>
            <person name="Schmutz J."/>
            <person name="Symeonidi A."/>
            <person name="Elias M."/>
            <person name="Eveleigh R.J."/>
            <person name="Herman E.K."/>
            <person name="Klute M.J."/>
            <person name="Nakayama T."/>
            <person name="Obornik M."/>
            <person name="Reyes-Prieto A."/>
            <person name="Armbrust E.V."/>
            <person name="Aves S.J."/>
            <person name="Beiko R.G."/>
            <person name="Coutinho P."/>
            <person name="Dacks J.B."/>
            <person name="Durnford D.G."/>
            <person name="Fast N.M."/>
            <person name="Green B.R."/>
            <person name="Grisdale C."/>
            <person name="Hempe F."/>
            <person name="Henrissat B."/>
            <person name="Hoppner M.P."/>
            <person name="Ishida K.-I."/>
            <person name="Kim E."/>
            <person name="Koreny L."/>
            <person name="Kroth P.G."/>
            <person name="Liu Y."/>
            <person name="Malik S.-B."/>
            <person name="Maier U.G."/>
            <person name="McRose D."/>
            <person name="Mock T."/>
            <person name="Neilson J.A."/>
            <person name="Onodera N.T."/>
            <person name="Poole A.M."/>
            <person name="Pritham E.J."/>
            <person name="Richards T.A."/>
            <person name="Rocap G."/>
            <person name="Roy S.W."/>
            <person name="Sarai C."/>
            <person name="Schaack S."/>
            <person name="Shirato S."/>
            <person name="Slamovits C.H."/>
            <person name="Spencer D.F."/>
            <person name="Suzuki S."/>
            <person name="Worden A.Z."/>
            <person name="Zauner S."/>
            <person name="Barry K."/>
            <person name="Bell C."/>
            <person name="Bharti A.K."/>
            <person name="Crow J.A."/>
            <person name="Grimwood J."/>
            <person name="Kramer R."/>
            <person name="Lindquist E."/>
            <person name="Lucas S."/>
            <person name="Salamov A."/>
            <person name="McFadden G.I."/>
            <person name="Lane C.E."/>
            <person name="Keeling P.J."/>
            <person name="Gray M.W."/>
            <person name="Grigoriev I.V."/>
            <person name="Archibald J.M."/>
        </authorList>
    </citation>
    <scope>NUCLEOTIDE SEQUENCE</scope>
    <source>
        <strain evidence="5">CCMP2712</strain>
    </source>
</reference>
<evidence type="ECO:0000313" key="4">
    <source>
        <dbReference type="EnsemblProtists" id="EKX45976"/>
    </source>
</evidence>
<sequence length="735" mass="82644">MVRQGRLSTQALLQALLGLYSAAYCCLLEGSFTNERGTTIISKQESNFVVSFLNDAQDKEGWLVATGTLSKNGSRWCTCGAGGSCTSSEGLCRELTVTFIRANKSVAMVLNGTVELDCQGVTSWSNGYGDWWKPDPSIKELHIVSMTHLDVGFTNTTHSVCDMYFEKHFPQALETHYELKARGGAETYTWTVFPWLLLEFFDGAAGCARRRRTEQEMMEMKVAIESGAIIWQANALNSFMELYDETLLDYSLSLRHELNAMFAAKSGLLAGKQTDVPGMSIAAVPALHKKGVRAFHIGYNGACKKPEALPPLFRWLHKESGKELLVMAEASYGWLVRFQDIALVFQYGSDNGLPPKPGQVLQFWRTMQNRFPQAKLISSSLDAFVSRVMNSPGYANLPIVDKDIGDSWLYGSPADPIRLAAYREAVRFINEKIAQAIHEEVAQDLPTTRDLRNTIGFFHVLRTPDGNWSNEEFHRVDSRYAMLEMEWADQRLYNHPLPTHNKGTWGRLVEELEGRLRMVEGGKVAFNTTDGSLSYLRRSEAGAFQWAKSFGRMRYRTYSEQDFLHFNEEYTPGCIPCDDFAKLGMETAHPVSRTWDFRVSSAAANIMKGTVRLGAYTFASCSILLHLLIHDRKLSYNIPGPNKTAVSLQVSWTNKTATRLAESTWISFEPNHETSATWQMHTLGSWLSPYRVVENGTRHVFSVWDGVRLIQETSPTLQPTRQQGLLSSSQPPVLD</sequence>
<feature type="signal peptide" evidence="2">
    <location>
        <begin position="1"/>
        <end position="25"/>
    </location>
</feature>
<dbReference type="KEGG" id="gtt:GUITHDRAFT_108016"/>
<evidence type="ECO:0000313" key="3">
    <source>
        <dbReference type="EMBL" id="EKX45976.1"/>
    </source>
</evidence>
<dbReference type="EMBL" id="JH992996">
    <property type="protein sequence ID" value="EKX45976.1"/>
    <property type="molecule type" value="Genomic_DNA"/>
</dbReference>
<feature type="chain" id="PRO_5008771111" description="Glycoside hydrolase family 38 N-terminal domain-containing protein" evidence="2">
    <location>
        <begin position="26"/>
        <end position="735"/>
    </location>
</feature>
<proteinExistence type="predicted"/>
<dbReference type="RefSeq" id="XP_005832956.1">
    <property type="nucleotide sequence ID" value="XM_005832899.1"/>
</dbReference>
<dbReference type="OrthoDB" id="197879at2759"/>
<gene>
    <name evidence="3" type="ORF">GUITHDRAFT_108016</name>
</gene>
<evidence type="ECO:0000256" key="1">
    <source>
        <dbReference type="SAM" id="MobiDB-lite"/>
    </source>
</evidence>
<reference evidence="4" key="3">
    <citation type="submission" date="2015-06" db="UniProtKB">
        <authorList>
            <consortium name="EnsemblProtists"/>
        </authorList>
    </citation>
    <scope>IDENTIFICATION</scope>
</reference>
<organism evidence="3">
    <name type="scientific">Guillardia theta (strain CCMP2712)</name>
    <name type="common">Cryptophyte</name>
    <dbReference type="NCBI Taxonomy" id="905079"/>
    <lineage>
        <taxon>Eukaryota</taxon>
        <taxon>Cryptophyceae</taxon>
        <taxon>Pyrenomonadales</taxon>
        <taxon>Geminigeraceae</taxon>
        <taxon>Guillardia</taxon>
    </lineage>
</organism>
<dbReference type="OMA" id="TNFPMWW"/>
<protein>
    <recommendedName>
        <fullName evidence="6">Glycoside hydrolase family 38 N-terminal domain-containing protein</fullName>
    </recommendedName>
</protein>
<dbReference type="AlphaFoldDB" id="L1JBT4"/>
<feature type="region of interest" description="Disordered" evidence="1">
    <location>
        <begin position="716"/>
        <end position="735"/>
    </location>
</feature>
<dbReference type="HOGENOM" id="CLU_377426_0_0_1"/>
<evidence type="ECO:0008006" key="6">
    <source>
        <dbReference type="Google" id="ProtNLM"/>
    </source>
</evidence>
<accession>L1JBT4</accession>
<dbReference type="GeneID" id="17302821"/>
<evidence type="ECO:0000256" key="2">
    <source>
        <dbReference type="SAM" id="SignalP"/>
    </source>
</evidence>
<dbReference type="PaxDb" id="55529-EKX45976"/>
<evidence type="ECO:0000313" key="5">
    <source>
        <dbReference type="Proteomes" id="UP000011087"/>
    </source>
</evidence>
<dbReference type="EnsemblProtists" id="EKX45976">
    <property type="protein sequence ID" value="EKX45976"/>
    <property type="gene ID" value="GUITHDRAFT_108016"/>
</dbReference>
<dbReference type="Proteomes" id="UP000011087">
    <property type="component" value="Unassembled WGS sequence"/>
</dbReference>
<reference evidence="3 5" key="1">
    <citation type="journal article" date="2012" name="Nature">
        <title>Algal genomes reveal evolutionary mosaicism and the fate of nucleomorphs.</title>
        <authorList>
            <consortium name="DOE Joint Genome Institute"/>
            <person name="Curtis B.A."/>
            <person name="Tanifuji G."/>
            <person name="Burki F."/>
            <person name="Gruber A."/>
            <person name="Irimia M."/>
            <person name="Maruyama S."/>
            <person name="Arias M.C."/>
            <person name="Ball S.G."/>
            <person name="Gile G.H."/>
            <person name="Hirakawa Y."/>
            <person name="Hopkins J.F."/>
            <person name="Kuo A."/>
            <person name="Rensing S.A."/>
            <person name="Schmutz J."/>
            <person name="Symeonidi A."/>
            <person name="Elias M."/>
            <person name="Eveleigh R.J."/>
            <person name="Herman E.K."/>
            <person name="Klute M.J."/>
            <person name="Nakayama T."/>
            <person name="Obornik M."/>
            <person name="Reyes-Prieto A."/>
            <person name="Armbrust E.V."/>
            <person name="Aves S.J."/>
            <person name="Beiko R.G."/>
            <person name="Coutinho P."/>
            <person name="Dacks J.B."/>
            <person name="Durnford D.G."/>
            <person name="Fast N.M."/>
            <person name="Green B.R."/>
            <person name="Grisdale C.J."/>
            <person name="Hempel F."/>
            <person name="Henrissat B."/>
            <person name="Hoppner M.P."/>
            <person name="Ishida K."/>
            <person name="Kim E."/>
            <person name="Koreny L."/>
            <person name="Kroth P.G."/>
            <person name="Liu Y."/>
            <person name="Malik S.B."/>
            <person name="Maier U.G."/>
            <person name="McRose D."/>
            <person name="Mock T."/>
            <person name="Neilson J.A."/>
            <person name="Onodera N.T."/>
            <person name="Poole A.M."/>
            <person name="Pritham E.J."/>
            <person name="Richards T.A."/>
            <person name="Rocap G."/>
            <person name="Roy S.W."/>
            <person name="Sarai C."/>
            <person name="Schaack S."/>
            <person name="Shirato S."/>
            <person name="Slamovits C.H."/>
            <person name="Spencer D.F."/>
            <person name="Suzuki S."/>
            <person name="Worden A.Z."/>
            <person name="Zauner S."/>
            <person name="Barry K."/>
            <person name="Bell C."/>
            <person name="Bharti A.K."/>
            <person name="Crow J.A."/>
            <person name="Grimwood J."/>
            <person name="Kramer R."/>
            <person name="Lindquist E."/>
            <person name="Lucas S."/>
            <person name="Salamov A."/>
            <person name="McFadden G.I."/>
            <person name="Lane C.E."/>
            <person name="Keeling P.J."/>
            <person name="Gray M.W."/>
            <person name="Grigoriev I.V."/>
            <person name="Archibald J.M."/>
        </authorList>
    </citation>
    <scope>NUCLEOTIDE SEQUENCE</scope>
    <source>
        <strain evidence="3 5">CCMP2712</strain>
    </source>
</reference>
<keyword evidence="5" id="KW-1185">Reference proteome</keyword>